<organism evidence="1 2">
    <name type="scientific">Actinomadura chibensis</name>
    <dbReference type="NCBI Taxonomy" id="392828"/>
    <lineage>
        <taxon>Bacteria</taxon>
        <taxon>Bacillati</taxon>
        <taxon>Actinomycetota</taxon>
        <taxon>Actinomycetes</taxon>
        <taxon>Streptosporangiales</taxon>
        <taxon>Thermomonosporaceae</taxon>
        <taxon>Actinomadura</taxon>
    </lineage>
</organism>
<reference evidence="1 2" key="1">
    <citation type="submission" date="2019-08" db="EMBL/GenBank/DDBJ databases">
        <title>Actinomadura sp. nov. CYP1-5 isolated from mountain soil.</title>
        <authorList>
            <person name="Songsumanus A."/>
            <person name="Kuncharoen N."/>
            <person name="Kudo T."/>
            <person name="Yuki M."/>
            <person name="Igarashi Y."/>
            <person name="Tanasupawat S."/>
        </authorList>
    </citation>
    <scope>NUCLEOTIDE SEQUENCE [LARGE SCALE GENOMIC DNA]</scope>
    <source>
        <strain evidence="1 2">JCM 14158</strain>
    </source>
</reference>
<dbReference type="EMBL" id="VSFG01000005">
    <property type="protein sequence ID" value="TYB44200.1"/>
    <property type="molecule type" value="Genomic_DNA"/>
</dbReference>
<dbReference type="AlphaFoldDB" id="A0A5D0NIE9"/>
<gene>
    <name evidence="1" type="ORF">FXF69_24945</name>
</gene>
<name>A0A5D0NIE9_9ACTN</name>
<dbReference type="Proteomes" id="UP000323380">
    <property type="component" value="Unassembled WGS sequence"/>
</dbReference>
<comment type="caution">
    <text evidence="1">The sequence shown here is derived from an EMBL/GenBank/DDBJ whole genome shotgun (WGS) entry which is preliminary data.</text>
</comment>
<proteinExistence type="predicted"/>
<sequence length="70" mass="7973">MTLDFGTYEMYRNNGVFIIAERDGPVVCAFYAPSDLGPGWWRGHVFGKSQCLFLPDLDPPEVAARFMSRR</sequence>
<keyword evidence="2" id="KW-1185">Reference proteome</keyword>
<evidence type="ECO:0000313" key="1">
    <source>
        <dbReference type="EMBL" id="TYB44200.1"/>
    </source>
</evidence>
<dbReference type="STRING" id="1220554.GCA_001552135_07024"/>
<evidence type="ECO:0000313" key="2">
    <source>
        <dbReference type="Proteomes" id="UP000323380"/>
    </source>
</evidence>
<accession>A0A5D0NIE9</accession>
<protein>
    <submittedName>
        <fullName evidence="1">Uncharacterized protein</fullName>
    </submittedName>
</protein>
<dbReference type="RefSeq" id="WP_067902051.1">
    <property type="nucleotide sequence ID" value="NZ_VSFG01000005.1"/>
</dbReference>